<evidence type="ECO:0000313" key="4">
    <source>
        <dbReference type="Proteomes" id="UP000095200"/>
    </source>
</evidence>
<dbReference type="SUPFAM" id="SSF48179">
    <property type="entry name" value="6-phosphogluconate dehydrogenase C-terminal domain-like"/>
    <property type="match status" value="1"/>
</dbReference>
<organism evidence="3 4">
    <name type="scientific">Desulfoplanes formicivorans</name>
    <dbReference type="NCBI Taxonomy" id="1592317"/>
    <lineage>
        <taxon>Bacteria</taxon>
        <taxon>Pseudomonadati</taxon>
        <taxon>Thermodesulfobacteriota</taxon>
        <taxon>Desulfovibrionia</taxon>
        <taxon>Desulfovibrionales</taxon>
        <taxon>Desulfoplanaceae</taxon>
        <taxon>Desulfoplanes</taxon>
    </lineage>
</organism>
<proteinExistence type="predicted"/>
<dbReference type="EMBL" id="BDFE01000015">
    <property type="protein sequence ID" value="GAU08453.1"/>
    <property type="molecule type" value="Genomic_DNA"/>
</dbReference>
<dbReference type="InterPro" id="IPR008927">
    <property type="entry name" value="6-PGluconate_DH-like_C_sf"/>
</dbReference>
<dbReference type="GO" id="GO:0006571">
    <property type="term" value="P:tyrosine biosynthetic process"/>
    <property type="evidence" value="ECO:0007669"/>
    <property type="project" value="InterPro"/>
</dbReference>
<evidence type="ECO:0000256" key="1">
    <source>
        <dbReference type="ARBA" id="ARBA00023002"/>
    </source>
</evidence>
<dbReference type="PANTHER" id="PTHR21363">
    <property type="entry name" value="PREPHENATE DEHYDROGENASE"/>
    <property type="match status" value="1"/>
</dbReference>
<comment type="caution">
    <text evidence="3">The sequence shown here is derived from an EMBL/GenBank/DDBJ whole genome shotgun (WGS) entry which is preliminary data.</text>
</comment>
<accession>A0A194AGK0</accession>
<dbReference type="InterPro" id="IPR036291">
    <property type="entry name" value="NAD(P)-bd_dom_sf"/>
</dbReference>
<dbReference type="RefSeq" id="WP_069857991.1">
    <property type="nucleotide sequence ID" value="NZ_BDFE01000015.1"/>
</dbReference>
<keyword evidence="1" id="KW-0560">Oxidoreductase</keyword>
<dbReference type="Proteomes" id="UP000095200">
    <property type="component" value="Unassembled WGS sequence"/>
</dbReference>
<sequence length="249" mass="27595">MISPFLQKVAIFGSRGNMGGFFMDRFLNIGLDVYGFDLPMDINLLCRVIPTVDLVLLAVPIPAMDACLAAISRLLKPTTILADLCSVKTLPVKKMLQAFSGPVVGTHPLFGPQPRDEELRMAICPARDPLAAERLEEVCAMCSLTTFRTDPTRHDKAMAFIQGLNYVGTLAYFCAQDQEDGLRQFITPSFARRMEAARKMVVQDGPLFAALCDNNPFMAAAIRKHLKMLGLAAAGDYELLRDKALHWWQ</sequence>
<dbReference type="PROSITE" id="PS51176">
    <property type="entry name" value="PDH_ADH"/>
    <property type="match status" value="1"/>
</dbReference>
<gene>
    <name evidence="3" type="ORF">DPF_1163</name>
</gene>
<dbReference type="GO" id="GO:0070403">
    <property type="term" value="F:NAD+ binding"/>
    <property type="evidence" value="ECO:0007669"/>
    <property type="project" value="InterPro"/>
</dbReference>
<name>A0A194AGK0_9BACT</name>
<dbReference type="STRING" id="1592317.DPF_1163"/>
<dbReference type="SUPFAM" id="SSF51735">
    <property type="entry name" value="NAD(P)-binding Rossmann-fold domains"/>
    <property type="match status" value="1"/>
</dbReference>
<protein>
    <submittedName>
        <fullName evidence="3">Prephenate dehydrogenase</fullName>
    </submittedName>
</protein>
<keyword evidence="4" id="KW-1185">Reference proteome</keyword>
<dbReference type="InterPro" id="IPR050812">
    <property type="entry name" value="Preph/Arog_dehydrog"/>
</dbReference>
<evidence type="ECO:0000313" key="3">
    <source>
        <dbReference type="EMBL" id="GAU08453.1"/>
    </source>
</evidence>
<dbReference type="InterPro" id="IPR046826">
    <property type="entry name" value="PDH_N"/>
</dbReference>
<dbReference type="Pfam" id="PF02153">
    <property type="entry name" value="PDH_N"/>
    <property type="match status" value="1"/>
</dbReference>
<dbReference type="AlphaFoldDB" id="A0A194AGK0"/>
<dbReference type="PANTHER" id="PTHR21363:SF0">
    <property type="entry name" value="PREPHENATE DEHYDROGENASE [NADP(+)]"/>
    <property type="match status" value="1"/>
</dbReference>
<dbReference type="GO" id="GO:0004665">
    <property type="term" value="F:prephenate dehydrogenase (NADP+) activity"/>
    <property type="evidence" value="ECO:0007669"/>
    <property type="project" value="InterPro"/>
</dbReference>
<dbReference type="InterPro" id="IPR003099">
    <property type="entry name" value="Prephen_DH"/>
</dbReference>
<feature type="domain" description="Prephenate/arogenate dehydrogenase" evidence="2">
    <location>
        <begin position="7"/>
        <end position="249"/>
    </location>
</feature>
<reference evidence="4" key="1">
    <citation type="submission" date="2016-06" db="EMBL/GenBank/DDBJ databases">
        <title>Draft genome sequence of Desulfoplanes formicivorans strain Pf12B.</title>
        <authorList>
            <person name="Watanabe M."/>
            <person name="Kojima H."/>
            <person name="Fukui M."/>
        </authorList>
    </citation>
    <scope>NUCLEOTIDE SEQUENCE [LARGE SCALE GENOMIC DNA]</scope>
    <source>
        <strain evidence="4">Pf12B</strain>
    </source>
</reference>
<dbReference type="GO" id="GO:0008977">
    <property type="term" value="F:prephenate dehydrogenase (NAD+) activity"/>
    <property type="evidence" value="ECO:0007669"/>
    <property type="project" value="InterPro"/>
</dbReference>
<evidence type="ECO:0000259" key="2">
    <source>
        <dbReference type="PROSITE" id="PS51176"/>
    </source>
</evidence>
<dbReference type="Gene3D" id="3.40.50.720">
    <property type="entry name" value="NAD(P)-binding Rossmann-like Domain"/>
    <property type="match status" value="1"/>
</dbReference>